<feature type="compositionally biased region" description="Pro residues" evidence="1">
    <location>
        <begin position="127"/>
        <end position="136"/>
    </location>
</feature>
<accession>A0A5Q0LJ81</accession>
<evidence type="ECO:0000313" key="3">
    <source>
        <dbReference type="Proteomes" id="UP000326179"/>
    </source>
</evidence>
<reference evidence="2 3" key="1">
    <citation type="submission" date="2019-10" db="EMBL/GenBank/DDBJ databases">
        <title>A novel species.</title>
        <authorList>
            <person name="Gao J."/>
        </authorList>
    </citation>
    <scope>NUCLEOTIDE SEQUENCE [LARGE SCALE GENOMIC DNA]</scope>
    <source>
        <strain evidence="2 3">QMT-28</strain>
    </source>
</reference>
<dbReference type="RefSeq" id="WP_153291401.1">
    <property type="nucleotide sequence ID" value="NZ_CP045643.1"/>
</dbReference>
<dbReference type="EMBL" id="CP045643">
    <property type="protein sequence ID" value="QFZ77195.1"/>
    <property type="molecule type" value="Genomic_DNA"/>
</dbReference>
<dbReference type="AlphaFoldDB" id="A0A5Q0LJ81"/>
<name>A0A5Q0LJ81_9ACTN</name>
<proteinExistence type="predicted"/>
<evidence type="ECO:0000313" key="2">
    <source>
        <dbReference type="EMBL" id="QFZ77195.1"/>
    </source>
</evidence>
<protein>
    <submittedName>
        <fullName evidence="2">Uncharacterized protein</fullName>
    </submittedName>
</protein>
<organism evidence="2 3">
    <name type="scientific">Streptomyces fagopyri</name>
    <dbReference type="NCBI Taxonomy" id="2662397"/>
    <lineage>
        <taxon>Bacteria</taxon>
        <taxon>Bacillati</taxon>
        <taxon>Actinomycetota</taxon>
        <taxon>Actinomycetes</taxon>
        <taxon>Kitasatosporales</taxon>
        <taxon>Streptomycetaceae</taxon>
        <taxon>Streptomyces</taxon>
    </lineage>
</organism>
<dbReference type="Proteomes" id="UP000326179">
    <property type="component" value="Chromosome"/>
</dbReference>
<keyword evidence="3" id="KW-1185">Reference proteome</keyword>
<evidence type="ECO:0000256" key="1">
    <source>
        <dbReference type="SAM" id="MobiDB-lite"/>
    </source>
</evidence>
<sequence length="136" mass="14417">MHTYDAPRRRQSLQPIPPARPAQDPQGSPSATPIYDALYAEWVRCFRALPGDRHGEEELGFTAFGNLAHGTGGYGSSSYTSSFSSYSAGAYSARHGGVTPGHTTTATAVWQPGGRQQGTGMHHVPAALPPAPRRGL</sequence>
<gene>
    <name evidence="2" type="ORF">GFH48_31455</name>
</gene>
<dbReference type="KEGG" id="sfy:GFH48_31455"/>
<feature type="region of interest" description="Disordered" evidence="1">
    <location>
        <begin position="1"/>
        <end position="32"/>
    </location>
</feature>
<feature type="region of interest" description="Disordered" evidence="1">
    <location>
        <begin position="110"/>
        <end position="136"/>
    </location>
</feature>